<dbReference type="OrthoDB" id="8068875at2759"/>
<gene>
    <name evidence="7" type="ORF">AB205_0106460</name>
</gene>
<comment type="catalytic activity">
    <reaction evidence="1">
        <text>S-ubiquitinyl-[E2 ubiquitin-conjugating enzyme]-L-cysteine + [acceptor protein]-L-lysine = [E2 ubiquitin-conjugating enzyme]-L-cysteine + N(6)-ubiquitinyl-[acceptor protein]-L-lysine.</text>
        <dbReference type="EC" id="2.3.2.26"/>
    </reaction>
</comment>
<feature type="active site" description="Glycyl thioester intermediate" evidence="5">
    <location>
        <position position="167"/>
    </location>
</feature>
<keyword evidence="4 5" id="KW-0833">Ubl conjugation pathway</keyword>
<accession>A0A2G9RZX2</accession>
<dbReference type="GO" id="GO:0000209">
    <property type="term" value="P:protein polyubiquitination"/>
    <property type="evidence" value="ECO:0007669"/>
    <property type="project" value="InterPro"/>
</dbReference>
<dbReference type="EC" id="2.3.2.26" evidence="2"/>
<dbReference type="GO" id="GO:0061630">
    <property type="term" value="F:ubiquitin protein ligase activity"/>
    <property type="evidence" value="ECO:0007669"/>
    <property type="project" value="UniProtKB-EC"/>
</dbReference>
<dbReference type="InterPro" id="IPR035983">
    <property type="entry name" value="Hect_E3_ubiquitin_ligase"/>
</dbReference>
<dbReference type="EMBL" id="KV927449">
    <property type="protein sequence ID" value="PIO33365.1"/>
    <property type="molecule type" value="Genomic_DNA"/>
</dbReference>
<evidence type="ECO:0000256" key="4">
    <source>
        <dbReference type="ARBA" id="ARBA00022786"/>
    </source>
</evidence>
<keyword evidence="3" id="KW-0808">Transferase</keyword>
<protein>
    <recommendedName>
        <fullName evidence="2">HECT-type E3 ubiquitin transferase</fullName>
        <ecNumber evidence="2">2.3.2.26</ecNumber>
    </recommendedName>
</protein>
<evidence type="ECO:0000259" key="6">
    <source>
        <dbReference type="PROSITE" id="PS50237"/>
    </source>
</evidence>
<dbReference type="Gene3D" id="3.30.2410.10">
    <property type="entry name" value="Hect, E3 ligase catalytic domain"/>
    <property type="match status" value="1"/>
</dbReference>
<evidence type="ECO:0000256" key="3">
    <source>
        <dbReference type="ARBA" id="ARBA00022679"/>
    </source>
</evidence>
<dbReference type="SUPFAM" id="SSF56204">
    <property type="entry name" value="Hect, E3 ligase catalytic domain"/>
    <property type="match status" value="1"/>
</dbReference>
<dbReference type="InterPro" id="IPR000569">
    <property type="entry name" value="HECT_dom"/>
</dbReference>
<evidence type="ECO:0000256" key="1">
    <source>
        <dbReference type="ARBA" id="ARBA00000885"/>
    </source>
</evidence>
<reference evidence="7" key="1">
    <citation type="submission" date="2017-08" db="EMBL/GenBank/DDBJ databases">
        <title>Assembly of the North American Bullfrog Genome.</title>
        <authorList>
            <person name="Warren R.L."/>
            <person name="Vandervalk B.P."/>
            <person name="Kucuk E."/>
            <person name="Birol I."/>
            <person name="Helbing C."/>
            <person name="Pandoh P."/>
            <person name="Behsaz B."/>
            <person name="Mohamadi H."/>
            <person name="Chu J."/>
            <person name="Jackman S."/>
            <person name="Hammond S.A."/>
            <person name="Veldhoen N."/>
            <person name="Kirk H."/>
            <person name="Zhao Y."/>
            <person name="Coope R."/>
            <person name="Pleasance S."/>
            <person name="Moore R."/>
            <person name="Holt R."/>
        </authorList>
    </citation>
    <scope>NUCLEOTIDE SEQUENCE</scope>
    <source>
        <strain evidence="7">Bruno</strain>
        <tissue evidence="7">Liver</tissue>
    </source>
</reference>
<dbReference type="PANTHER" id="PTHR45700">
    <property type="entry name" value="UBIQUITIN-PROTEIN LIGASE E3C"/>
    <property type="match status" value="1"/>
</dbReference>
<organism evidence="7">
    <name type="scientific">Aquarana catesbeiana</name>
    <name type="common">American bullfrog</name>
    <name type="synonym">Rana catesbeiana</name>
    <dbReference type="NCBI Taxonomy" id="8400"/>
    <lineage>
        <taxon>Eukaryota</taxon>
        <taxon>Metazoa</taxon>
        <taxon>Chordata</taxon>
        <taxon>Craniata</taxon>
        <taxon>Vertebrata</taxon>
        <taxon>Euteleostomi</taxon>
        <taxon>Amphibia</taxon>
        <taxon>Batrachia</taxon>
        <taxon>Anura</taxon>
        <taxon>Neobatrachia</taxon>
        <taxon>Ranoidea</taxon>
        <taxon>Ranidae</taxon>
        <taxon>Aquarana</taxon>
    </lineage>
</organism>
<evidence type="ECO:0000256" key="5">
    <source>
        <dbReference type="PROSITE-ProRule" id="PRU00104"/>
    </source>
</evidence>
<dbReference type="InterPro" id="IPR044611">
    <property type="entry name" value="E3A/B/C-like"/>
</dbReference>
<dbReference type="SMART" id="SM00119">
    <property type="entry name" value="HECTc"/>
    <property type="match status" value="1"/>
</dbReference>
<dbReference type="AlphaFoldDB" id="A0A2G9RZX2"/>
<feature type="domain" description="HECT" evidence="6">
    <location>
        <begin position="36"/>
        <end position="199"/>
    </location>
</feature>
<dbReference type="FunFam" id="3.30.2410.10:FF:000003">
    <property type="entry name" value="probable E3 ubiquitin-protein ligase HERC4 isoform X1"/>
    <property type="match status" value="1"/>
</dbReference>
<evidence type="ECO:0000313" key="7">
    <source>
        <dbReference type="EMBL" id="PIO33365.1"/>
    </source>
</evidence>
<sequence length="199" mass="22793">MSAGIRPAPIRKSVTEEKPTFPSVIGSGDDRLYGPQEFVEAYVDYVFSHSVASLFDAFYKGFHKVCGGRVLELFQPNELQAMVIGNTNYDWMELEKHTEYRGEYWADHPTIKIFWNVFHELSLEKKKQFLLFLTGSDRIPILGMKSLKLIIQPTGGGEDFLPVAHTCFNLLDLPKYTSKLILRDKLIQAIDHYEGFNLV</sequence>
<dbReference type="PANTHER" id="PTHR45700:SF8">
    <property type="entry name" value="HECT-TYPE E3 UBIQUITIN TRANSFERASE"/>
    <property type="match status" value="1"/>
</dbReference>
<evidence type="ECO:0000256" key="2">
    <source>
        <dbReference type="ARBA" id="ARBA00012485"/>
    </source>
</evidence>
<name>A0A2G9RZX2_AQUCT</name>
<dbReference type="Pfam" id="PF00632">
    <property type="entry name" value="HECT"/>
    <property type="match status" value="1"/>
</dbReference>
<proteinExistence type="predicted"/>
<dbReference type="PROSITE" id="PS50237">
    <property type="entry name" value="HECT"/>
    <property type="match status" value="1"/>
</dbReference>